<dbReference type="GO" id="GO:0020037">
    <property type="term" value="F:heme binding"/>
    <property type="evidence" value="ECO:0007669"/>
    <property type="project" value="InterPro"/>
</dbReference>
<sequence length="94" mass="10433">MTPAAETQQVVSEGKQLYQQYNCTACHQIYGLGGYLGPELTTAYSDKNRGEAYMRAMLQAGGSRMPNFHFTSQQIDALIAYLKYVDTTATPIKD</sequence>
<feature type="domain" description="Cytochrome c" evidence="7">
    <location>
        <begin position="9"/>
        <end position="86"/>
    </location>
</feature>
<dbReference type="InterPro" id="IPR051811">
    <property type="entry name" value="Cytochrome_c550/c551-like"/>
</dbReference>
<dbReference type="PROSITE" id="PS51007">
    <property type="entry name" value="CYTC"/>
    <property type="match status" value="1"/>
</dbReference>
<evidence type="ECO:0000256" key="3">
    <source>
        <dbReference type="ARBA" id="ARBA00022723"/>
    </source>
</evidence>
<organism evidence="8 9">
    <name type="scientific">Flavisolibacter tropicus</name>
    <dbReference type="NCBI Taxonomy" id="1492898"/>
    <lineage>
        <taxon>Bacteria</taxon>
        <taxon>Pseudomonadati</taxon>
        <taxon>Bacteroidota</taxon>
        <taxon>Chitinophagia</taxon>
        <taxon>Chitinophagales</taxon>
        <taxon>Chitinophagaceae</taxon>
        <taxon>Flavisolibacter</taxon>
    </lineage>
</organism>
<dbReference type="KEGG" id="fla:SY85_10490"/>
<dbReference type="Pfam" id="PF13442">
    <property type="entry name" value="Cytochrome_CBB3"/>
    <property type="match status" value="1"/>
</dbReference>
<dbReference type="PANTHER" id="PTHR37823">
    <property type="entry name" value="CYTOCHROME C-553-LIKE"/>
    <property type="match status" value="1"/>
</dbReference>
<evidence type="ECO:0000313" key="9">
    <source>
        <dbReference type="Proteomes" id="UP000077177"/>
    </source>
</evidence>
<accession>A0A172U2M9</accession>
<reference evidence="8 9" key="2">
    <citation type="journal article" date="2016" name="Int. J. Syst. Evol. Microbiol.">
        <title>Flavisolibacter tropicus sp. nov., isolated from tropical soil.</title>
        <authorList>
            <person name="Lee J.J."/>
            <person name="Kang M.S."/>
            <person name="Kim G.S."/>
            <person name="Lee C.S."/>
            <person name="Lim S."/>
            <person name="Lee J."/>
            <person name="Roh S.H."/>
            <person name="Kang H."/>
            <person name="Ha J.M."/>
            <person name="Bae S."/>
            <person name="Jung H.Y."/>
            <person name="Kim M.K."/>
        </authorList>
    </citation>
    <scope>NUCLEOTIDE SEQUENCE [LARGE SCALE GENOMIC DNA]</scope>
    <source>
        <strain evidence="8 9">LCS9</strain>
    </source>
</reference>
<evidence type="ECO:0000256" key="1">
    <source>
        <dbReference type="ARBA" id="ARBA00022448"/>
    </source>
</evidence>
<keyword evidence="5 6" id="KW-0408">Iron</keyword>
<proteinExistence type="predicted"/>
<keyword evidence="4" id="KW-0249">Electron transport</keyword>
<dbReference type="PANTHER" id="PTHR37823:SF1">
    <property type="entry name" value="CYTOCHROME C-553-LIKE"/>
    <property type="match status" value="1"/>
</dbReference>
<dbReference type="InterPro" id="IPR009056">
    <property type="entry name" value="Cyt_c-like_dom"/>
</dbReference>
<evidence type="ECO:0000256" key="2">
    <source>
        <dbReference type="ARBA" id="ARBA00022617"/>
    </source>
</evidence>
<dbReference type="GO" id="GO:0046872">
    <property type="term" value="F:metal ion binding"/>
    <property type="evidence" value="ECO:0007669"/>
    <property type="project" value="UniProtKB-KW"/>
</dbReference>
<dbReference type="EMBL" id="CP011390">
    <property type="protein sequence ID" value="ANE53418.1"/>
    <property type="molecule type" value="Genomic_DNA"/>
</dbReference>
<dbReference type="Proteomes" id="UP000077177">
    <property type="component" value="Chromosome"/>
</dbReference>
<dbReference type="InterPro" id="IPR036909">
    <property type="entry name" value="Cyt_c-like_dom_sf"/>
</dbReference>
<keyword evidence="2 6" id="KW-0349">Heme</keyword>
<dbReference type="GO" id="GO:0009055">
    <property type="term" value="F:electron transfer activity"/>
    <property type="evidence" value="ECO:0007669"/>
    <property type="project" value="InterPro"/>
</dbReference>
<dbReference type="AlphaFoldDB" id="A0A172U2M9"/>
<evidence type="ECO:0000256" key="6">
    <source>
        <dbReference type="PROSITE-ProRule" id="PRU00433"/>
    </source>
</evidence>
<evidence type="ECO:0000259" key="7">
    <source>
        <dbReference type="PROSITE" id="PS51007"/>
    </source>
</evidence>
<dbReference type="Gene3D" id="1.10.760.10">
    <property type="entry name" value="Cytochrome c-like domain"/>
    <property type="match status" value="1"/>
</dbReference>
<evidence type="ECO:0000256" key="5">
    <source>
        <dbReference type="ARBA" id="ARBA00023004"/>
    </source>
</evidence>
<evidence type="ECO:0000256" key="4">
    <source>
        <dbReference type="ARBA" id="ARBA00022982"/>
    </source>
</evidence>
<dbReference type="SUPFAM" id="SSF46626">
    <property type="entry name" value="Cytochrome c"/>
    <property type="match status" value="1"/>
</dbReference>
<name>A0A172U2M9_9BACT</name>
<gene>
    <name evidence="8" type="ORF">SY85_10490</name>
</gene>
<reference evidence="9" key="1">
    <citation type="submission" date="2015-01" db="EMBL/GenBank/DDBJ databases">
        <title>Flavisolibacter sp./LCS9/ whole genome sequencing.</title>
        <authorList>
            <person name="Kim M.K."/>
            <person name="Srinivasan S."/>
            <person name="Lee J.-J."/>
        </authorList>
    </citation>
    <scope>NUCLEOTIDE SEQUENCE [LARGE SCALE GENOMIC DNA]</scope>
    <source>
        <strain evidence="9">LCS9</strain>
    </source>
</reference>
<keyword evidence="1" id="KW-0813">Transport</keyword>
<keyword evidence="9" id="KW-1185">Reference proteome</keyword>
<evidence type="ECO:0000313" key="8">
    <source>
        <dbReference type="EMBL" id="ANE53418.1"/>
    </source>
</evidence>
<keyword evidence="3 6" id="KW-0479">Metal-binding</keyword>
<protein>
    <recommendedName>
        <fullName evidence="7">Cytochrome c domain-containing protein</fullName>
    </recommendedName>
</protein>
<dbReference type="STRING" id="1492898.SY85_10490"/>